<dbReference type="PATRIC" id="fig|1348662.3.peg.1703"/>
<evidence type="ECO:0000313" key="4">
    <source>
        <dbReference type="Proteomes" id="UP000016943"/>
    </source>
</evidence>
<reference evidence="3 4" key="1">
    <citation type="journal article" date="2013" name="Genome Announc.">
        <title>Whole-Genome Sequence of the Clinical Strain Corynebacterium argentoratense DSM 44202, Isolated from a Human Throat Specimen.</title>
        <authorList>
            <person name="Bomholt C."/>
            <person name="Glaub A."/>
            <person name="Gravermann K."/>
            <person name="Albersmeier A."/>
            <person name="Brinkrolf K."/>
            <person name="Ruckert C."/>
            <person name="Tauch A."/>
        </authorList>
    </citation>
    <scope>NUCLEOTIDE SEQUENCE [LARGE SCALE GENOMIC DNA]</scope>
    <source>
        <strain evidence="3">DSM 44202</strain>
    </source>
</reference>
<evidence type="ECO:0008006" key="5">
    <source>
        <dbReference type="Google" id="ProtNLM"/>
    </source>
</evidence>
<accession>U3GYJ6</accession>
<name>U3GYJ6_9CORY</name>
<dbReference type="eggNOG" id="ENOG503304R">
    <property type="taxonomic scope" value="Bacteria"/>
</dbReference>
<dbReference type="KEGG" id="caz:CARG_08645"/>
<feature type="compositionally biased region" description="Polar residues" evidence="1">
    <location>
        <begin position="41"/>
        <end position="51"/>
    </location>
</feature>
<dbReference type="STRING" id="1348662.CARG_08645"/>
<proteinExistence type="predicted"/>
<dbReference type="HOGENOM" id="CLU_075791_1_0_11"/>
<dbReference type="EMBL" id="CP006365">
    <property type="protein sequence ID" value="AGU15828.1"/>
    <property type="molecule type" value="Genomic_DNA"/>
</dbReference>
<evidence type="ECO:0000256" key="1">
    <source>
        <dbReference type="SAM" id="MobiDB-lite"/>
    </source>
</evidence>
<keyword evidence="4" id="KW-1185">Reference proteome</keyword>
<protein>
    <recommendedName>
        <fullName evidence="5">Intracellular proteinase inhibitor BsuPI domain-containing protein</fullName>
    </recommendedName>
</protein>
<dbReference type="Proteomes" id="UP000016943">
    <property type="component" value="Chromosome"/>
</dbReference>
<keyword evidence="2" id="KW-0812">Transmembrane</keyword>
<feature type="transmembrane region" description="Helical" evidence="2">
    <location>
        <begin position="17"/>
        <end position="37"/>
    </location>
</feature>
<sequence length="256" mass="27877">MTEHNRLPKVIYVRRRVAAVVVLLAVVALLLGVMQLFSNRSADQPDQSAAAVTSDAPYPAKGTDGASAGKDSDDKAASSDKKDADKADKDSKDAGDKADKADKAGKDSKDDKDSKDGKDSAEKPKKQSCELSDLQISATSDKPSYEEGQLPEFYMTVKNPTAADCTIDLRDNPLRFEVYNLSTNRRVWSDLDCNQPVDGTSRIFPAGSERYYRAVWSRTDSEPGQCGQRNPVPAGSYFLHTVIGNNPSEAHPFNLL</sequence>
<organism evidence="3 4">
    <name type="scientific">Corynebacterium argentoratense DSM 44202</name>
    <dbReference type="NCBI Taxonomy" id="1348662"/>
    <lineage>
        <taxon>Bacteria</taxon>
        <taxon>Bacillati</taxon>
        <taxon>Actinomycetota</taxon>
        <taxon>Actinomycetes</taxon>
        <taxon>Mycobacteriales</taxon>
        <taxon>Corynebacteriaceae</taxon>
        <taxon>Corynebacterium</taxon>
    </lineage>
</organism>
<keyword evidence="2" id="KW-1133">Transmembrane helix</keyword>
<feature type="region of interest" description="Disordered" evidence="1">
    <location>
        <begin position="41"/>
        <end position="147"/>
    </location>
</feature>
<dbReference type="AlphaFoldDB" id="U3GYJ6"/>
<feature type="compositionally biased region" description="Basic and acidic residues" evidence="1">
    <location>
        <begin position="70"/>
        <end position="128"/>
    </location>
</feature>
<evidence type="ECO:0000313" key="3">
    <source>
        <dbReference type="EMBL" id="AGU15828.1"/>
    </source>
</evidence>
<keyword evidence="2" id="KW-0472">Membrane</keyword>
<gene>
    <name evidence="3" type="ORF">CARG_08645</name>
</gene>
<dbReference type="GeneID" id="78250468"/>
<dbReference type="OrthoDB" id="4772932at2"/>
<dbReference type="RefSeq" id="WP_021012223.1">
    <property type="nucleotide sequence ID" value="NC_022198.1"/>
</dbReference>
<evidence type="ECO:0000256" key="2">
    <source>
        <dbReference type="SAM" id="Phobius"/>
    </source>
</evidence>